<dbReference type="AlphaFoldDB" id="A0A250KT82"/>
<dbReference type="KEGG" id="mmai:sS8_2801"/>
<proteinExistence type="predicted"/>
<gene>
    <name evidence="1" type="ORF">sS8_2801</name>
</gene>
<evidence type="ECO:0000313" key="2">
    <source>
        <dbReference type="Proteomes" id="UP000266313"/>
    </source>
</evidence>
<evidence type="ECO:0000313" key="1">
    <source>
        <dbReference type="EMBL" id="BBA34746.1"/>
    </source>
</evidence>
<name>A0A250KT82_9GAMM</name>
<sequence length="50" mass="5563">MADPRIRERVVSGAFDLTRPQDIMTAIEKTLGLNSLNFSGSLTLLYQPIL</sequence>
<dbReference type="RefSeq" id="WP_170161073.1">
    <property type="nucleotide sequence ID" value="NZ_AP017928.1"/>
</dbReference>
<organism evidence="1 2">
    <name type="scientific">Methylocaldum marinum</name>
    <dbReference type="NCBI Taxonomy" id="1432792"/>
    <lineage>
        <taxon>Bacteria</taxon>
        <taxon>Pseudomonadati</taxon>
        <taxon>Pseudomonadota</taxon>
        <taxon>Gammaproteobacteria</taxon>
        <taxon>Methylococcales</taxon>
        <taxon>Methylococcaceae</taxon>
        <taxon>Methylocaldum</taxon>
    </lineage>
</organism>
<keyword evidence="2" id="KW-1185">Reference proteome</keyword>
<protein>
    <submittedName>
        <fullName evidence="1">Putative FecR</fullName>
    </submittedName>
</protein>
<reference evidence="1 2" key="1">
    <citation type="submission" date="2016-12" db="EMBL/GenBank/DDBJ databases">
        <title>Genome sequencing of Methylocaldum marinum.</title>
        <authorList>
            <person name="Takeuchi M."/>
            <person name="Kamagata Y."/>
            <person name="Hiraoka S."/>
            <person name="Oshima K."/>
            <person name="Hattori M."/>
            <person name="Iwasaki W."/>
        </authorList>
    </citation>
    <scope>NUCLEOTIDE SEQUENCE [LARGE SCALE GENOMIC DNA]</scope>
    <source>
        <strain evidence="1 2">S8</strain>
    </source>
</reference>
<dbReference type="Proteomes" id="UP000266313">
    <property type="component" value="Chromosome"/>
</dbReference>
<dbReference type="EMBL" id="AP017928">
    <property type="protein sequence ID" value="BBA34746.1"/>
    <property type="molecule type" value="Genomic_DNA"/>
</dbReference>
<accession>A0A250KT82</accession>